<feature type="compositionally biased region" description="Polar residues" evidence="2">
    <location>
        <begin position="506"/>
        <end position="528"/>
    </location>
</feature>
<feature type="region of interest" description="Disordered" evidence="2">
    <location>
        <begin position="485"/>
        <end position="528"/>
    </location>
</feature>
<feature type="region of interest" description="Disordered" evidence="2">
    <location>
        <begin position="149"/>
        <end position="190"/>
    </location>
</feature>
<feature type="compositionally biased region" description="Polar residues" evidence="2">
    <location>
        <begin position="169"/>
        <end position="182"/>
    </location>
</feature>
<protein>
    <submittedName>
        <fullName evidence="3">Uncharacterized protein</fullName>
    </submittedName>
</protein>
<evidence type="ECO:0000256" key="2">
    <source>
        <dbReference type="SAM" id="MobiDB-lite"/>
    </source>
</evidence>
<proteinExistence type="predicted"/>
<evidence type="ECO:0000313" key="4">
    <source>
        <dbReference type="Proteomes" id="UP000009168"/>
    </source>
</evidence>
<dbReference type="InParanoid" id="I7M6I5"/>
<keyword evidence="4" id="KW-1185">Reference proteome</keyword>
<gene>
    <name evidence="3" type="ORF">TTHERM_00470420</name>
</gene>
<reference evidence="4" key="1">
    <citation type="journal article" date="2006" name="PLoS Biol.">
        <title>Macronuclear genome sequence of the ciliate Tetrahymena thermophila, a model eukaryote.</title>
        <authorList>
            <person name="Eisen J.A."/>
            <person name="Coyne R.S."/>
            <person name="Wu M."/>
            <person name="Wu D."/>
            <person name="Thiagarajan M."/>
            <person name="Wortman J.R."/>
            <person name="Badger J.H."/>
            <person name="Ren Q."/>
            <person name="Amedeo P."/>
            <person name="Jones K.M."/>
            <person name="Tallon L.J."/>
            <person name="Delcher A.L."/>
            <person name="Salzberg S.L."/>
            <person name="Silva J.C."/>
            <person name="Haas B.J."/>
            <person name="Majoros W.H."/>
            <person name="Farzad M."/>
            <person name="Carlton J.M."/>
            <person name="Smith R.K. Jr."/>
            <person name="Garg J."/>
            <person name="Pearlman R.E."/>
            <person name="Karrer K.M."/>
            <person name="Sun L."/>
            <person name="Manning G."/>
            <person name="Elde N.C."/>
            <person name="Turkewitz A.P."/>
            <person name="Asai D.J."/>
            <person name="Wilkes D.E."/>
            <person name="Wang Y."/>
            <person name="Cai H."/>
            <person name="Collins K."/>
            <person name="Stewart B.A."/>
            <person name="Lee S.R."/>
            <person name="Wilamowska K."/>
            <person name="Weinberg Z."/>
            <person name="Ruzzo W.L."/>
            <person name="Wloga D."/>
            <person name="Gaertig J."/>
            <person name="Frankel J."/>
            <person name="Tsao C.-C."/>
            <person name="Gorovsky M.A."/>
            <person name="Keeling P.J."/>
            <person name="Waller R.F."/>
            <person name="Patron N.J."/>
            <person name="Cherry J.M."/>
            <person name="Stover N.A."/>
            <person name="Krieger C.J."/>
            <person name="del Toro C."/>
            <person name="Ryder H.F."/>
            <person name="Williamson S.C."/>
            <person name="Barbeau R.A."/>
            <person name="Hamilton E.P."/>
            <person name="Orias E."/>
        </authorList>
    </citation>
    <scope>NUCLEOTIDE SEQUENCE [LARGE SCALE GENOMIC DNA]</scope>
    <source>
        <strain evidence="4">SB210</strain>
    </source>
</reference>
<organism evidence="3 4">
    <name type="scientific">Tetrahymena thermophila (strain SB210)</name>
    <dbReference type="NCBI Taxonomy" id="312017"/>
    <lineage>
        <taxon>Eukaryota</taxon>
        <taxon>Sar</taxon>
        <taxon>Alveolata</taxon>
        <taxon>Ciliophora</taxon>
        <taxon>Intramacronucleata</taxon>
        <taxon>Oligohymenophorea</taxon>
        <taxon>Hymenostomatida</taxon>
        <taxon>Tetrahymenina</taxon>
        <taxon>Tetrahymenidae</taxon>
        <taxon>Tetrahymena</taxon>
    </lineage>
</organism>
<accession>I7M6I5</accession>
<evidence type="ECO:0000256" key="1">
    <source>
        <dbReference type="SAM" id="Coils"/>
    </source>
</evidence>
<dbReference type="KEGG" id="tet:TTHERM_00470420"/>
<feature type="compositionally biased region" description="Basic and acidic residues" evidence="2">
    <location>
        <begin position="485"/>
        <end position="498"/>
    </location>
</feature>
<dbReference type="AlphaFoldDB" id="I7M6I5"/>
<dbReference type="GeneID" id="7843506"/>
<dbReference type="RefSeq" id="XP_001032932.2">
    <property type="nucleotide sequence ID" value="XM_001032932.2"/>
</dbReference>
<feature type="region of interest" description="Disordered" evidence="2">
    <location>
        <begin position="196"/>
        <end position="215"/>
    </location>
</feature>
<dbReference type="EMBL" id="GG662622">
    <property type="protein sequence ID" value="EAR85269.2"/>
    <property type="molecule type" value="Genomic_DNA"/>
</dbReference>
<dbReference type="Proteomes" id="UP000009168">
    <property type="component" value="Unassembled WGS sequence"/>
</dbReference>
<sequence>MINDIENNNMSDDSKDQIPSQFSIRKKAKTTIDINLQKQTESKLQNRQPSAKDYLNVLPDLEMEDQLSSKIRFQINSDISNELSSKAIQKESTNKSHKLKQIPKINITHIQENKHNQNASFEYLKSVSPLLQTRQKCYSFSQNQKYLQSPLLKQKSKSKTPNKRDVSENEQQFFSQNAQKQPITLDDSKKKKLINETSKDKNQQEKNIKDSQDAKNKALYKKAQSRFNLQNLIDFHSKWQLLKNIRNKPFRNSNNNIESIEENISQEQDDVRKSSQDLDNENAQIEQQLLQNNYLDEIQEKGQMENLEEGLAQRKQNSNHLANKLRQTHKKKFQQEGYSDFSQSSQYYKSDGLKLSDYFFVGSQNSNQKSQQVRLNLSQESENNRKPSKLINIFKTEFDGSQTQKSHRFSQENHMSDNMGFKSNMNFNSSIQKQNQNQEISVQLSKQQNYSQNIQLGLTNVFSASLEQSVILNKKQSEVKGLLSPKKDKTNQNYDFKESSPVPTKRSVSPQFIQSRGKSSEQSITESRMSANDISNKMIDDELQFQRKRRQQSPLNYLFKKYPDAIKDTKYSYMKMQMRQVVENHIAPELSAEKKLTEKYESYSQNLNTKLRNKLVKQSSNKIDPHNSKLISLKSCFSNQQRKTFSQINQLICDVEVAKKQYKFIDYHLSKFNKTINDIDDTAVQSSYFNVSDFIYKTQINNRNKQNQIISHNNQNKRLMTE</sequence>
<feature type="coiled-coil region" evidence="1">
    <location>
        <begin position="250"/>
        <end position="324"/>
    </location>
</feature>
<name>I7M6I5_TETTS</name>
<evidence type="ECO:0000313" key="3">
    <source>
        <dbReference type="EMBL" id="EAR85269.2"/>
    </source>
</evidence>
<keyword evidence="1" id="KW-0175">Coiled coil</keyword>